<keyword evidence="2" id="KW-1185">Reference proteome</keyword>
<dbReference type="InterPro" id="IPR056955">
    <property type="entry name" value="ORC-CDC6-like"/>
</dbReference>
<dbReference type="eggNOG" id="COG0210">
    <property type="taxonomic scope" value="Bacteria"/>
</dbReference>
<dbReference type="RefSeq" id="WP_004628118.1">
    <property type="nucleotide sequence ID" value="NZ_AORV01000052.1"/>
</dbReference>
<proteinExistence type="predicted"/>
<evidence type="ECO:0000313" key="1">
    <source>
        <dbReference type="EMBL" id="EMS70535.1"/>
    </source>
</evidence>
<organism evidence="1 2">
    <name type="scientific">Ruminiclostridium cellobioparum subsp. termitidis CT1112</name>
    <dbReference type="NCBI Taxonomy" id="1195236"/>
    <lineage>
        <taxon>Bacteria</taxon>
        <taxon>Bacillati</taxon>
        <taxon>Bacillota</taxon>
        <taxon>Clostridia</taxon>
        <taxon>Eubacteriales</taxon>
        <taxon>Oscillospiraceae</taxon>
        <taxon>Ruminiclostridium</taxon>
    </lineage>
</organism>
<dbReference type="PATRIC" id="fig|1195236.3.peg.3947"/>
<dbReference type="Proteomes" id="UP000014155">
    <property type="component" value="Unassembled WGS sequence"/>
</dbReference>
<protein>
    <submittedName>
        <fullName evidence="1">Uncharacterized protein</fullName>
    </submittedName>
</protein>
<sequence length="575" mass="67316">DLFVNVFSDFESVLLTGHTFIHGPRGSGKSMMFRFMNPDCQRLKFNKDIKDLDYFAITIPIKNGLFNLRDLDLLNNNHGEYLLTEHFMIIRFSNFIIQSIIELDIDENEENLQSCLEFVNKDLKRIFSLSGYDSDIYTDKRICKEILEYVLRLFEDLNSDFSRKVLLKLDNRNGIIDYNGQICVFEDFLYPLLKALQKLAFMPKSPIYLLIDDADNLNLAQTKILNTWVSYRTTKVVSLKISTQMNYKTYKTTNNQLITTPHDYSEVNLADLYTTKKSRYKPRLEEVIKKRLNKFGYNTQDTQDFFPADKEQATGLEIITNSLKEQYLKENANVEDVERKAYDYAYRYSSAIYMKNLKNRYTYSYSGFENLVNISSGVMRHFIDFSASMFNRQITDYPSESIKYLKPGIQDAIIKEYSNSYYDTNFSKYEDDCENNNVQLEKIEKLRNLINALGQIFHLILLSEYAERRVFSFALQNKPNSELKEVLELGVEHGYFHKSLISNKMGTGKTSLYTLNRIFAPFFKLDPSGFTGYKFITCESLCLAMYNPTTFVNNFKMKGEKWLDPEDKHVQLPLI</sequence>
<dbReference type="InterPro" id="IPR027417">
    <property type="entry name" value="P-loop_NTPase"/>
</dbReference>
<gene>
    <name evidence="1" type="ORF">CTER_3729</name>
</gene>
<dbReference type="STRING" id="1195236.CTER_3729"/>
<comment type="caution">
    <text evidence="1">The sequence shown here is derived from an EMBL/GenBank/DDBJ whole genome shotgun (WGS) entry which is preliminary data.</text>
</comment>
<dbReference type="SUPFAM" id="SSF52540">
    <property type="entry name" value="P-loop containing nucleoside triphosphate hydrolases"/>
    <property type="match status" value="1"/>
</dbReference>
<dbReference type="AlphaFoldDB" id="S0FGG6"/>
<feature type="non-terminal residue" evidence="1">
    <location>
        <position position="1"/>
    </location>
</feature>
<name>S0FGG6_RUMCE</name>
<reference evidence="1 2" key="1">
    <citation type="journal article" date="2013" name="Genome Announc.">
        <title>Draft Genome Sequence of the Cellulolytic, Mesophilic, Anaerobic Bacterium Clostridium termitidis Strain CT1112 (DSM 5398).</title>
        <authorList>
            <person name="Lal S."/>
            <person name="Ramachandran U."/>
            <person name="Zhang X."/>
            <person name="Munir R."/>
            <person name="Sparling R."/>
            <person name="Levin D.B."/>
        </authorList>
    </citation>
    <scope>NUCLEOTIDE SEQUENCE [LARGE SCALE GENOMIC DNA]</scope>
    <source>
        <strain evidence="1 2">CT1112</strain>
    </source>
</reference>
<accession>S0FGG6</accession>
<evidence type="ECO:0000313" key="2">
    <source>
        <dbReference type="Proteomes" id="UP000014155"/>
    </source>
</evidence>
<dbReference type="Pfam" id="PF24389">
    <property type="entry name" value="ORC-CDC6-like"/>
    <property type="match status" value="1"/>
</dbReference>
<dbReference type="EMBL" id="AORV01000052">
    <property type="protein sequence ID" value="EMS70535.1"/>
    <property type="molecule type" value="Genomic_DNA"/>
</dbReference>